<keyword evidence="4" id="KW-1185">Reference proteome</keyword>
<accession>A0ABT0PL15</accession>
<name>A0ABT0PL15_9GAMM</name>
<feature type="region of interest" description="Disordered" evidence="2">
    <location>
        <begin position="1"/>
        <end position="36"/>
    </location>
</feature>
<dbReference type="Pfam" id="PF01177">
    <property type="entry name" value="Asp_Glu_race"/>
    <property type="match status" value="1"/>
</dbReference>
<proteinExistence type="predicted"/>
<dbReference type="PANTHER" id="PTHR21198">
    <property type="entry name" value="GLUTAMATE RACEMASE"/>
    <property type="match status" value="1"/>
</dbReference>
<dbReference type="InterPro" id="IPR001920">
    <property type="entry name" value="Asp/Glu_race"/>
</dbReference>
<dbReference type="Proteomes" id="UP001203338">
    <property type="component" value="Unassembled WGS sequence"/>
</dbReference>
<reference evidence="3 4" key="1">
    <citation type="submission" date="2022-05" db="EMBL/GenBank/DDBJ databases">
        <authorList>
            <person name="Park J.-S."/>
        </authorList>
    </citation>
    <scope>NUCLEOTIDE SEQUENCE [LARGE SCALE GENOMIC DNA]</scope>
    <source>
        <strain evidence="3 4">2012CJ34-2</strain>
    </source>
</reference>
<gene>
    <name evidence="3" type="ORF">M3P05_19335</name>
</gene>
<dbReference type="SUPFAM" id="SSF53681">
    <property type="entry name" value="Aspartate/glutamate racemase"/>
    <property type="match status" value="2"/>
</dbReference>
<dbReference type="RefSeq" id="WP_249701760.1">
    <property type="nucleotide sequence ID" value="NZ_JAMFLX010000044.1"/>
</dbReference>
<dbReference type="PANTHER" id="PTHR21198:SF7">
    <property type="entry name" value="ASPARTATE-GLUTAMATE RACEMASE FAMILY"/>
    <property type="match status" value="1"/>
</dbReference>
<evidence type="ECO:0000313" key="3">
    <source>
        <dbReference type="EMBL" id="MCL6272079.1"/>
    </source>
</evidence>
<sequence length="373" mass="41488">MERARRRRYSMRLSQEPAEKRTRSSKSNEKTLFRSSLKLQQQSQSLSSRKVEATDLEAGSIIWAVNKLEQWGITRGGKYTGKIMTLTLKPTEISRYVALQESIAKLIPEELDRPTIDLTIEVPGGSATRTFGIIGGVGPVSDAHMTEKMLSELQEKGVRLSEVKVQVYSSPPPRTLTEKSIRGLAYLNGVREFVKRGHDHLVLASNTAHCHIDSFESGKVLDSGGRMVNCVTKIAKSIHEEKPSSVLVLGTSQAYEKELYPKEFHSLGVPAIVPNNSYQTQIQNLIEQVKKSPGSCIQDADEIFRIVVENYLLACRQYTAPSHILLSCTELPLGLGPERIAQLEEMLKVKVVDTEVELSKQFSELLAAPKPTS</sequence>
<evidence type="ECO:0000256" key="2">
    <source>
        <dbReference type="SAM" id="MobiDB-lite"/>
    </source>
</evidence>
<keyword evidence="1" id="KW-0413">Isomerase</keyword>
<protein>
    <submittedName>
        <fullName evidence="3">Aspartate/glutamate racemase family protein</fullName>
    </submittedName>
</protein>
<dbReference type="Gene3D" id="3.40.50.1860">
    <property type="match status" value="2"/>
</dbReference>
<feature type="compositionally biased region" description="Basic and acidic residues" evidence="2">
    <location>
        <begin position="17"/>
        <end position="32"/>
    </location>
</feature>
<evidence type="ECO:0000256" key="1">
    <source>
        <dbReference type="ARBA" id="ARBA00023235"/>
    </source>
</evidence>
<dbReference type="EMBL" id="JAMFLX010000044">
    <property type="protein sequence ID" value="MCL6272079.1"/>
    <property type="molecule type" value="Genomic_DNA"/>
</dbReference>
<comment type="caution">
    <text evidence="3">The sequence shown here is derived from an EMBL/GenBank/DDBJ whole genome shotgun (WGS) entry which is preliminary data.</text>
</comment>
<evidence type="ECO:0000313" key="4">
    <source>
        <dbReference type="Proteomes" id="UP001203338"/>
    </source>
</evidence>
<dbReference type="InterPro" id="IPR015942">
    <property type="entry name" value="Asp/Glu/hydantoin_racemase"/>
</dbReference>
<organism evidence="3 4">
    <name type="scientific">Parendozoicomonas callyspongiae</name>
    <dbReference type="NCBI Taxonomy" id="2942213"/>
    <lineage>
        <taxon>Bacteria</taxon>
        <taxon>Pseudomonadati</taxon>
        <taxon>Pseudomonadota</taxon>
        <taxon>Gammaproteobacteria</taxon>
        <taxon>Oceanospirillales</taxon>
        <taxon>Endozoicomonadaceae</taxon>
        <taxon>Parendozoicomonas</taxon>
    </lineage>
</organism>
<feature type="compositionally biased region" description="Basic residues" evidence="2">
    <location>
        <begin position="1"/>
        <end position="10"/>
    </location>
</feature>